<name>A0ABU1YPP4_ROSSA</name>
<keyword evidence="4" id="KW-0456">Lyase</keyword>
<proteinExistence type="inferred from homology"/>
<dbReference type="Gene3D" id="3.90.1590.10">
    <property type="entry name" value="glutathione-dependent formaldehyde- activating enzyme (gfa)"/>
    <property type="match status" value="1"/>
</dbReference>
<dbReference type="PANTHER" id="PTHR33337">
    <property type="entry name" value="GFA DOMAIN-CONTAINING PROTEIN"/>
    <property type="match status" value="1"/>
</dbReference>
<protein>
    <recommendedName>
        <fullName evidence="5">CENP-V/GFA domain-containing protein</fullName>
    </recommendedName>
</protein>
<accession>A0ABU1YPP4</accession>
<dbReference type="PROSITE" id="PS51891">
    <property type="entry name" value="CENP_V_GFA"/>
    <property type="match status" value="1"/>
</dbReference>
<keyword evidence="3" id="KW-0862">Zinc</keyword>
<feature type="domain" description="CENP-V/GFA" evidence="5">
    <location>
        <begin position="3"/>
        <end position="120"/>
    </location>
</feature>
<dbReference type="Pfam" id="PF04828">
    <property type="entry name" value="GFA"/>
    <property type="match status" value="1"/>
</dbReference>
<comment type="similarity">
    <text evidence="1">Belongs to the Gfa family.</text>
</comment>
<dbReference type="SUPFAM" id="SSF51316">
    <property type="entry name" value="Mss4-like"/>
    <property type="match status" value="1"/>
</dbReference>
<gene>
    <name evidence="6" type="ORF">J2X20_003491</name>
</gene>
<evidence type="ECO:0000256" key="2">
    <source>
        <dbReference type="ARBA" id="ARBA00022723"/>
    </source>
</evidence>
<dbReference type="Proteomes" id="UP001180453">
    <property type="component" value="Unassembled WGS sequence"/>
</dbReference>
<dbReference type="InterPro" id="IPR011057">
    <property type="entry name" value="Mss4-like_sf"/>
</dbReference>
<evidence type="ECO:0000313" key="6">
    <source>
        <dbReference type="EMBL" id="MDR7270833.1"/>
    </source>
</evidence>
<keyword evidence="7" id="KW-1185">Reference proteome</keyword>
<sequence>MKITGQCHCGAVRFTALADPARVFACHCADCQIISGGPFRAVVPIPVDQVELQGSPKSYVKVAASGNRRAQCFCGDCGTQLFATEADEPKTLNIRLGCVNERTELKPTLQVWKSSAMPWLHDLDSAPAHARGKDSPLV</sequence>
<evidence type="ECO:0000256" key="3">
    <source>
        <dbReference type="ARBA" id="ARBA00022833"/>
    </source>
</evidence>
<dbReference type="PANTHER" id="PTHR33337:SF40">
    <property type="entry name" value="CENP-V_GFA DOMAIN-CONTAINING PROTEIN-RELATED"/>
    <property type="match status" value="1"/>
</dbReference>
<keyword evidence="2" id="KW-0479">Metal-binding</keyword>
<evidence type="ECO:0000313" key="7">
    <source>
        <dbReference type="Proteomes" id="UP001180453"/>
    </source>
</evidence>
<dbReference type="RefSeq" id="WP_310267139.1">
    <property type="nucleotide sequence ID" value="NZ_JAVDXU010000002.1"/>
</dbReference>
<reference evidence="6 7" key="1">
    <citation type="submission" date="2023-07" db="EMBL/GenBank/DDBJ databases">
        <title>Sorghum-associated microbial communities from plants grown in Nebraska, USA.</title>
        <authorList>
            <person name="Schachtman D."/>
        </authorList>
    </citation>
    <scope>NUCLEOTIDE SEQUENCE [LARGE SCALE GENOMIC DNA]</scope>
    <source>
        <strain evidence="6 7">BE314</strain>
    </source>
</reference>
<comment type="caution">
    <text evidence="6">The sequence shown here is derived from an EMBL/GenBank/DDBJ whole genome shotgun (WGS) entry which is preliminary data.</text>
</comment>
<organism evidence="6 7">
    <name type="scientific">Roseateles saccharophilus</name>
    <name type="common">Pseudomonas saccharophila</name>
    <dbReference type="NCBI Taxonomy" id="304"/>
    <lineage>
        <taxon>Bacteria</taxon>
        <taxon>Pseudomonadati</taxon>
        <taxon>Pseudomonadota</taxon>
        <taxon>Betaproteobacteria</taxon>
        <taxon>Burkholderiales</taxon>
        <taxon>Sphaerotilaceae</taxon>
        <taxon>Roseateles</taxon>
    </lineage>
</organism>
<evidence type="ECO:0000256" key="4">
    <source>
        <dbReference type="ARBA" id="ARBA00023239"/>
    </source>
</evidence>
<evidence type="ECO:0000256" key="1">
    <source>
        <dbReference type="ARBA" id="ARBA00005495"/>
    </source>
</evidence>
<evidence type="ECO:0000259" key="5">
    <source>
        <dbReference type="PROSITE" id="PS51891"/>
    </source>
</evidence>
<dbReference type="EMBL" id="JAVDXU010000002">
    <property type="protein sequence ID" value="MDR7270833.1"/>
    <property type="molecule type" value="Genomic_DNA"/>
</dbReference>
<dbReference type="InterPro" id="IPR006913">
    <property type="entry name" value="CENP-V/GFA"/>
</dbReference>